<feature type="compositionally biased region" description="Basic residues" evidence="1">
    <location>
        <begin position="148"/>
        <end position="159"/>
    </location>
</feature>
<dbReference type="InterPro" id="IPR037647">
    <property type="entry name" value="HIRIP3"/>
</dbReference>
<evidence type="ECO:0000313" key="2">
    <source>
        <dbReference type="EMBL" id="KAJ3561178.1"/>
    </source>
</evidence>
<feature type="region of interest" description="Disordered" evidence="1">
    <location>
        <begin position="430"/>
        <end position="454"/>
    </location>
</feature>
<feature type="compositionally biased region" description="Basic and acidic residues" evidence="1">
    <location>
        <begin position="313"/>
        <end position="330"/>
    </location>
</feature>
<dbReference type="AlphaFoldDB" id="A0AAD5VKI0"/>
<accession>A0AAD5VKI0</accession>
<evidence type="ECO:0000256" key="1">
    <source>
        <dbReference type="SAM" id="MobiDB-lite"/>
    </source>
</evidence>
<evidence type="ECO:0000313" key="3">
    <source>
        <dbReference type="Proteomes" id="UP001213000"/>
    </source>
</evidence>
<gene>
    <name evidence="2" type="ORF">NP233_g10356</name>
</gene>
<name>A0AAD5VKI0_9AGAR</name>
<comment type="caution">
    <text evidence="2">The sequence shown here is derived from an EMBL/GenBank/DDBJ whole genome shotgun (WGS) entry which is preliminary data.</text>
</comment>
<protein>
    <submittedName>
        <fullName evidence="2">Uncharacterized protein</fullName>
    </submittedName>
</protein>
<sequence length="497" mass="55796">MNSCCSKAAARLTQGTLGCRSNVYVCELNVSVYRDKASGVTLLTHFPETASSLIPALFPLEVLMAMPNIEEIKAFTRKRVIQAHKEDLLHVLTHKVLRREIEEHLNLDKGDLDAAEYRSLIKSTIESTLSELDIPKEEEDAGAEKSSKSKSPKRAQGKKRASDVGLDEVPKKKARVNSKEDQSQKQIKKQKSKATVDKEPLSPSKKLTTGPVDSPDEDGPSGTKLSPKRRRKALTRIDDSEDEDTMPEVKPEPQNCKVVNMDQVNNTIPDPEERSPLEPQDGMKAKRKMEYGSDSELSVLIDETPKRKRKSKAEKAVKGKAKKSESLSKDEETIKKLKGLVAACGIRKVWSKVFQGLDTPSQQIKKLKEILHELGMTGRMSMEKAKAIREKREFEQELRELFSLAKLKDYPANSFCSSLEDVQEFQKAVMKSGRKPDTRIKKNDKQDSDSEKNEEVCQLRYYICDPADFEHALFAHSQMTAAQRISAFLGDSSSDEA</sequence>
<proteinExistence type="predicted"/>
<feature type="compositionally biased region" description="Basic and acidic residues" evidence="1">
    <location>
        <begin position="271"/>
        <end position="291"/>
    </location>
</feature>
<keyword evidence="3" id="KW-1185">Reference proteome</keyword>
<feature type="region of interest" description="Disordered" evidence="1">
    <location>
        <begin position="132"/>
        <end position="330"/>
    </location>
</feature>
<dbReference type="EMBL" id="JANIEX010001044">
    <property type="protein sequence ID" value="KAJ3561178.1"/>
    <property type="molecule type" value="Genomic_DNA"/>
</dbReference>
<dbReference type="GO" id="GO:0005634">
    <property type="term" value="C:nucleus"/>
    <property type="evidence" value="ECO:0007669"/>
    <property type="project" value="TreeGrafter"/>
</dbReference>
<dbReference type="PANTHER" id="PTHR15410:SF2">
    <property type="entry name" value="HIRA-INTERACTING PROTEIN 3"/>
    <property type="match status" value="1"/>
</dbReference>
<dbReference type="PANTHER" id="PTHR15410">
    <property type="entry name" value="HIRA-INTERACTING PROTEIN 3"/>
    <property type="match status" value="1"/>
</dbReference>
<dbReference type="Proteomes" id="UP001213000">
    <property type="component" value="Unassembled WGS sequence"/>
</dbReference>
<reference evidence="2" key="1">
    <citation type="submission" date="2022-07" db="EMBL/GenBank/DDBJ databases">
        <title>Genome Sequence of Leucocoprinus birnbaumii.</title>
        <authorList>
            <person name="Buettner E."/>
        </authorList>
    </citation>
    <scope>NUCLEOTIDE SEQUENCE</scope>
    <source>
        <strain evidence="2">VT141</strain>
    </source>
</reference>
<feature type="compositionally biased region" description="Basic and acidic residues" evidence="1">
    <location>
        <begin position="434"/>
        <end position="454"/>
    </location>
</feature>
<organism evidence="2 3">
    <name type="scientific">Leucocoprinus birnbaumii</name>
    <dbReference type="NCBI Taxonomy" id="56174"/>
    <lineage>
        <taxon>Eukaryota</taxon>
        <taxon>Fungi</taxon>
        <taxon>Dikarya</taxon>
        <taxon>Basidiomycota</taxon>
        <taxon>Agaricomycotina</taxon>
        <taxon>Agaricomycetes</taxon>
        <taxon>Agaricomycetidae</taxon>
        <taxon>Agaricales</taxon>
        <taxon>Agaricineae</taxon>
        <taxon>Agaricaceae</taxon>
        <taxon>Leucocoprinus</taxon>
    </lineage>
</organism>